<dbReference type="Pfam" id="PF02896">
    <property type="entry name" value="PEP-utilizers_C"/>
    <property type="match status" value="1"/>
</dbReference>
<dbReference type="InterPro" id="IPR050499">
    <property type="entry name" value="PEP-utilizing_PTS_enzyme"/>
</dbReference>
<dbReference type="SUPFAM" id="SSF51621">
    <property type="entry name" value="Phosphoenolpyruvate/pyruvate domain"/>
    <property type="match status" value="1"/>
</dbReference>
<evidence type="ECO:0000259" key="18">
    <source>
        <dbReference type="Pfam" id="PF00391"/>
    </source>
</evidence>
<gene>
    <name evidence="21" type="primary">ptsP</name>
    <name evidence="21" type="ORF">L6773_11205</name>
</gene>
<evidence type="ECO:0000256" key="8">
    <source>
        <dbReference type="ARBA" id="ARBA00022448"/>
    </source>
</evidence>
<evidence type="ECO:0000256" key="11">
    <source>
        <dbReference type="ARBA" id="ARBA00022679"/>
    </source>
</evidence>
<evidence type="ECO:0000313" key="22">
    <source>
        <dbReference type="Proteomes" id="UP001165366"/>
    </source>
</evidence>
<keyword evidence="12 17" id="KW-0598">Phosphotransferase system</keyword>
<dbReference type="SUPFAM" id="SSF52009">
    <property type="entry name" value="Phosphohistidine domain"/>
    <property type="match status" value="1"/>
</dbReference>
<dbReference type="PROSITE" id="PS00742">
    <property type="entry name" value="PEP_ENZYMES_2"/>
    <property type="match status" value="1"/>
</dbReference>
<evidence type="ECO:0000256" key="5">
    <source>
        <dbReference type="ARBA" id="ARBA00007837"/>
    </source>
</evidence>
<sequence length="572" mass="64828">MKDFHTKVFSGRPAAHGIGIGNVWQLREPDTTVHPKKISDSEIEDNLEKFLKAREMVGNEYEKLKYIPDDDDLEEIINAQIQTIYDPEVTSSIKQKIQDEHFAVEYAIFNTLNDYIQLMENSGSAWAKDRTIDIVSIRDELIRATKKKKKGYTVKEGEIVFAGEISPTAMVQLSRKKIAGLVMEKGGLTSHAVILSQSLGIPCVINVHWNRYDIQDGSDVIIDGTTGQVIINPSWKQKEEYKRRREDERKRFEKALEWANKPNKTSCGSEFSLRANIEFLEELPRLNSHGAEGVGLLRTETLLFESDEFDVEKQVAFYSKVLEAANDHSVTIRLFDAGGDKLLDDSEFEDNPFLGWRGVRMLLDKKKLLKNQIEAIYRVSGKFEKKVKILIPMVSRMEEIQAVKEIIKQVKQNLSKKGIPFDHDVQLGVMVEVPSIALMSEHVAQHVDFFSIGTNDLTQYTLAVDRGNEKISHLFDSFHPSIWRLIKMTKDAADKYNIPVAICGEMASKPEAAACLLGLGIKDMSMNTSSIPIVKSVLCSHSFKEMNELSDKVLRAADLNEVHELLDAWRVL</sequence>
<keyword evidence="11 17" id="KW-0808">Transferase</keyword>
<evidence type="ECO:0000256" key="17">
    <source>
        <dbReference type="PIRNR" id="PIRNR000732"/>
    </source>
</evidence>
<dbReference type="NCBIfam" id="TIGR01417">
    <property type="entry name" value="PTS_I_fam"/>
    <property type="match status" value="1"/>
</dbReference>
<evidence type="ECO:0000256" key="10">
    <source>
        <dbReference type="ARBA" id="ARBA00022597"/>
    </source>
</evidence>
<dbReference type="EMBL" id="JAKLWS010000012">
    <property type="protein sequence ID" value="MCG2589138.1"/>
    <property type="molecule type" value="Genomic_DNA"/>
</dbReference>
<keyword evidence="22" id="KW-1185">Reference proteome</keyword>
<protein>
    <recommendedName>
        <fullName evidence="7 17">Phosphoenolpyruvate-protein phosphotransferase</fullName>
        <ecNumber evidence="6 17">2.7.3.9</ecNumber>
    </recommendedName>
    <alternativeName>
        <fullName evidence="16 17">Phosphotransferase system, enzyme I</fullName>
    </alternativeName>
</protein>
<comment type="similarity">
    <text evidence="5 17">Belongs to the PEP-utilizing enzyme family.</text>
</comment>
<evidence type="ECO:0000259" key="19">
    <source>
        <dbReference type="Pfam" id="PF02896"/>
    </source>
</evidence>
<dbReference type="InterPro" id="IPR015813">
    <property type="entry name" value="Pyrv/PenolPyrv_kinase-like_dom"/>
</dbReference>
<dbReference type="RefSeq" id="WP_237854474.1">
    <property type="nucleotide sequence ID" value="NZ_JAKLWS010000012.1"/>
</dbReference>
<comment type="caution">
    <text evidence="21">The sequence shown here is derived from an EMBL/GenBank/DDBJ whole genome shotgun (WGS) entry which is preliminary data.</text>
</comment>
<feature type="domain" description="PEP-utilising enzyme mobile" evidence="18">
    <location>
        <begin position="155"/>
        <end position="227"/>
    </location>
</feature>
<dbReference type="Gene3D" id="3.50.30.10">
    <property type="entry name" value="Phosphohistidine domain"/>
    <property type="match status" value="1"/>
</dbReference>
<dbReference type="EC" id="2.7.3.9" evidence="6 17"/>
<evidence type="ECO:0000256" key="15">
    <source>
        <dbReference type="ARBA" id="ARBA00022842"/>
    </source>
</evidence>
<comment type="subcellular location">
    <subcellularLocation>
        <location evidence="4 17">Cytoplasm</location>
    </subcellularLocation>
</comment>
<feature type="domain" description="Phosphotransferase system enzyme I N-terminal" evidence="20">
    <location>
        <begin position="11"/>
        <end position="129"/>
    </location>
</feature>
<dbReference type="Proteomes" id="UP001165366">
    <property type="component" value="Unassembled WGS sequence"/>
</dbReference>
<evidence type="ECO:0000256" key="7">
    <source>
        <dbReference type="ARBA" id="ARBA00016544"/>
    </source>
</evidence>
<dbReference type="Gene3D" id="3.20.20.60">
    <property type="entry name" value="Phosphoenolpyruvate-binding domains"/>
    <property type="match status" value="1"/>
</dbReference>
<dbReference type="PANTHER" id="PTHR46244">
    <property type="entry name" value="PHOSPHOENOLPYRUVATE-PROTEIN PHOSPHOTRANSFERASE"/>
    <property type="match status" value="1"/>
</dbReference>
<dbReference type="InterPro" id="IPR024692">
    <property type="entry name" value="PTS_EI"/>
</dbReference>
<dbReference type="InterPro" id="IPR000121">
    <property type="entry name" value="PEP_util_C"/>
</dbReference>
<evidence type="ECO:0000256" key="9">
    <source>
        <dbReference type="ARBA" id="ARBA00022490"/>
    </source>
</evidence>
<comment type="catalytic activity">
    <reaction evidence="1 17">
        <text>L-histidyl-[protein] + phosphoenolpyruvate = N(pros)-phospho-L-histidyl-[protein] + pyruvate</text>
        <dbReference type="Rhea" id="RHEA:23880"/>
        <dbReference type="Rhea" id="RHEA-COMP:9745"/>
        <dbReference type="Rhea" id="RHEA-COMP:9746"/>
        <dbReference type="ChEBI" id="CHEBI:15361"/>
        <dbReference type="ChEBI" id="CHEBI:29979"/>
        <dbReference type="ChEBI" id="CHEBI:58702"/>
        <dbReference type="ChEBI" id="CHEBI:64837"/>
        <dbReference type="EC" id="2.7.3.9"/>
    </reaction>
</comment>
<comment type="cofactor">
    <cofactor evidence="2 17">
        <name>Mg(2+)</name>
        <dbReference type="ChEBI" id="CHEBI:18420"/>
    </cofactor>
</comment>
<name>A0ABS9KE69_9BACT</name>
<dbReference type="InterPro" id="IPR006318">
    <property type="entry name" value="PTS_EI-like"/>
</dbReference>
<evidence type="ECO:0000259" key="20">
    <source>
        <dbReference type="Pfam" id="PF05524"/>
    </source>
</evidence>
<reference evidence="21" key="1">
    <citation type="submission" date="2022-01" db="EMBL/GenBank/DDBJ databases">
        <authorList>
            <person name="Wang Y."/>
        </authorList>
    </citation>
    <scope>NUCLEOTIDE SEQUENCE</scope>
    <source>
        <strain evidence="21">WB101</strain>
    </source>
</reference>
<evidence type="ECO:0000256" key="4">
    <source>
        <dbReference type="ARBA" id="ARBA00004496"/>
    </source>
</evidence>
<evidence type="ECO:0000313" key="21">
    <source>
        <dbReference type="EMBL" id="MCG2589138.1"/>
    </source>
</evidence>
<proteinExistence type="inferred from homology"/>
<evidence type="ECO:0000256" key="13">
    <source>
        <dbReference type="ARBA" id="ARBA00022723"/>
    </source>
</evidence>
<evidence type="ECO:0000256" key="2">
    <source>
        <dbReference type="ARBA" id="ARBA00001946"/>
    </source>
</evidence>
<comment type="function">
    <text evidence="3 17">General (non sugar-specific) component of the phosphoenolpyruvate-dependent sugar phosphotransferase system (sugar PTS). This major carbohydrate active-transport system catalyzes the phosphorylation of incoming sugar substrates concomitantly with their translocation across the cell membrane. Enzyme I transfers the phosphoryl group from phosphoenolpyruvate (PEP) to the phosphoryl carrier protein (HPr).</text>
</comment>
<evidence type="ECO:0000256" key="3">
    <source>
        <dbReference type="ARBA" id="ARBA00002728"/>
    </source>
</evidence>
<evidence type="ECO:0000256" key="1">
    <source>
        <dbReference type="ARBA" id="ARBA00000683"/>
    </source>
</evidence>
<organism evidence="21 22">
    <name type="scientific">Rhodohalobacter sulfatireducens</name>
    <dbReference type="NCBI Taxonomy" id="2911366"/>
    <lineage>
        <taxon>Bacteria</taxon>
        <taxon>Pseudomonadati</taxon>
        <taxon>Balneolota</taxon>
        <taxon>Balneolia</taxon>
        <taxon>Balneolales</taxon>
        <taxon>Balneolaceae</taxon>
        <taxon>Rhodohalobacter</taxon>
    </lineage>
</organism>
<evidence type="ECO:0000256" key="14">
    <source>
        <dbReference type="ARBA" id="ARBA00022777"/>
    </source>
</evidence>
<dbReference type="Gene3D" id="1.10.274.10">
    <property type="entry name" value="PtsI, HPr-binding domain"/>
    <property type="match status" value="1"/>
</dbReference>
<dbReference type="PRINTS" id="PR01736">
    <property type="entry name" value="PHPHTRNFRASE"/>
</dbReference>
<dbReference type="InterPro" id="IPR036618">
    <property type="entry name" value="PtsI_HPr-bd_sf"/>
</dbReference>
<dbReference type="Pfam" id="PF05524">
    <property type="entry name" value="PEP-utilisers_N"/>
    <property type="match status" value="1"/>
</dbReference>
<keyword evidence="8 17" id="KW-0813">Transport</keyword>
<reference evidence="21" key="2">
    <citation type="submission" date="2024-05" db="EMBL/GenBank/DDBJ databases">
        <title>Rhodohalobacter halophilus gen. nov., sp. nov., a moderately halophilic member of the family Balneolaceae.</title>
        <authorList>
            <person name="Xia J."/>
        </authorList>
    </citation>
    <scope>NUCLEOTIDE SEQUENCE</scope>
    <source>
        <strain evidence="21">WB101</strain>
    </source>
</reference>
<accession>A0ABS9KE69</accession>
<dbReference type="SUPFAM" id="SSF47831">
    <property type="entry name" value="Enzyme I of the PEP:sugar phosphotransferase system HPr-binding (sub)domain"/>
    <property type="match status" value="1"/>
</dbReference>
<dbReference type="InterPro" id="IPR008731">
    <property type="entry name" value="PTS_EIN"/>
</dbReference>
<dbReference type="GO" id="GO:0008965">
    <property type="term" value="F:phosphoenolpyruvate-protein phosphotransferase activity"/>
    <property type="evidence" value="ECO:0007669"/>
    <property type="project" value="UniProtKB-EC"/>
</dbReference>
<dbReference type="InterPro" id="IPR036637">
    <property type="entry name" value="Phosphohistidine_dom_sf"/>
</dbReference>
<keyword evidence="13 17" id="KW-0479">Metal-binding</keyword>
<feature type="domain" description="PEP-utilising enzyme C-terminal" evidence="19">
    <location>
        <begin position="257"/>
        <end position="539"/>
    </location>
</feature>
<dbReference type="InterPro" id="IPR040442">
    <property type="entry name" value="Pyrv_kinase-like_dom_sf"/>
</dbReference>
<dbReference type="PIRSF" id="PIRSF000732">
    <property type="entry name" value="PTS_enzyme_I"/>
    <property type="match status" value="1"/>
</dbReference>
<evidence type="ECO:0000256" key="6">
    <source>
        <dbReference type="ARBA" id="ARBA00012232"/>
    </source>
</evidence>
<keyword evidence="15 17" id="KW-0460">Magnesium</keyword>
<dbReference type="InterPro" id="IPR008279">
    <property type="entry name" value="PEP-util_enz_mobile_dom"/>
</dbReference>
<keyword evidence="9 17" id="KW-0963">Cytoplasm</keyword>
<keyword evidence="10 17" id="KW-0762">Sugar transport</keyword>
<dbReference type="PANTHER" id="PTHR46244:SF3">
    <property type="entry name" value="PHOSPHOENOLPYRUVATE-PROTEIN PHOSPHOTRANSFERASE"/>
    <property type="match status" value="1"/>
</dbReference>
<evidence type="ECO:0000256" key="12">
    <source>
        <dbReference type="ARBA" id="ARBA00022683"/>
    </source>
</evidence>
<dbReference type="InterPro" id="IPR023151">
    <property type="entry name" value="PEP_util_CS"/>
</dbReference>
<evidence type="ECO:0000256" key="16">
    <source>
        <dbReference type="ARBA" id="ARBA00033235"/>
    </source>
</evidence>
<keyword evidence="14 17" id="KW-0418">Kinase</keyword>
<dbReference type="Pfam" id="PF00391">
    <property type="entry name" value="PEP-utilizers"/>
    <property type="match status" value="1"/>
</dbReference>